<evidence type="ECO:0000313" key="3">
    <source>
        <dbReference type="Proteomes" id="UP000593567"/>
    </source>
</evidence>
<gene>
    <name evidence="2" type="ORF">EB796_007577</name>
</gene>
<keyword evidence="3" id="KW-1185">Reference proteome</keyword>
<feature type="compositionally biased region" description="Polar residues" evidence="1">
    <location>
        <begin position="25"/>
        <end position="38"/>
    </location>
</feature>
<feature type="compositionally biased region" description="Low complexity" evidence="1">
    <location>
        <begin position="39"/>
        <end position="82"/>
    </location>
</feature>
<protein>
    <submittedName>
        <fullName evidence="2">Uncharacterized protein</fullName>
    </submittedName>
</protein>
<evidence type="ECO:0000256" key="1">
    <source>
        <dbReference type="SAM" id="MobiDB-lite"/>
    </source>
</evidence>
<dbReference type="EMBL" id="VXIV02001152">
    <property type="protein sequence ID" value="KAF6034115.1"/>
    <property type="molecule type" value="Genomic_DNA"/>
</dbReference>
<accession>A0A7J7K7F8</accession>
<reference evidence="2" key="1">
    <citation type="submission" date="2020-06" db="EMBL/GenBank/DDBJ databases">
        <title>Draft genome of Bugula neritina, a colonial animal packing powerful symbionts and potential medicines.</title>
        <authorList>
            <person name="Rayko M."/>
        </authorList>
    </citation>
    <scope>NUCLEOTIDE SEQUENCE [LARGE SCALE GENOMIC DNA]</scope>
    <source>
        <strain evidence="2">Kwan_BN1</strain>
    </source>
</reference>
<evidence type="ECO:0000313" key="2">
    <source>
        <dbReference type="EMBL" id="KAF6034115.1"/>
    </source>
</evidence>
<organism evidence="2 3">
    <name type="scientific">Bugula neritina</name>
    <name type="common">Brown bryozoan</name>
    <name type="synonym">Sertularia neritina</name>
    <dbReference type="NCBI Taxonomy" id="10212"/>
    <lineage>
        <taxon>Eukaryota</taxon>
        <taxon>Metazoa</taxon>
        <taxon>Spiralia</taxon>
        <taxon>Lophotrochozoa</taxon>
        <taxon>Bryozoa</taxon>
        <taxon>Gymnolaemata</taxon>
        <taxon>Cheilostomatida</taxon>
        <taxon>Flustrina</taxon>
        <taxon>Buguloidea</taxon>
        <taxon>Bugulidae</taxon>
        <taxon>Bugula</taxon>
    </lineage>
</organism>
<feature type="region of interest" description="Disordered" evidence="1">
    <location>
        <begin position="25"/>
        <end position="82"/>
    </location>
</feature>
<dbReference type="AlphaFoldDB" id="A0A7J7K7F8"/>
<proteinExistence type="predicted"/>
<comment type="caution">
    <text evidence="2">The sequence shown here is derived from an EMBL/GenBank/DDBJ whole genome shotgun (WGS) entry which is preliminary data.</text>
</comment>
<dbReference type="Proteomes" id="UP000593567">
    <property type="component" value="Unassembled WGS sequence"/>
</dbReference>
<name>A0A7J7K7F8_BUGNE</name>
<sequence length="82" mass="8818">MIPISQKLITSEMDQKDNKEDYQNLRSLSDNQLSQIPKTTATSASRMTAATSASRKTTATSASRMTTATSASRKTTATSASR</sequence>